<dbReference type="Pfam" id="PF01976">
    <property type="entry name" value="DUF116"/>
    <property type="match status" value="1"/>
</dbReference>
<reference evidence="2" key="1">
    <citation type="submission" date="2014-03" db="EMBL/GenBank/DDBJ databases">
        <authorList>
            <person name="Genoscope - CEA"/>
        </authorList>
    </citation>
    <scope>NUCLEOTIDE SEQUENCE [LARGE SCALE GENOMIC DNA]</scope>
    <source>
        <strain evidence="2">CF27</strain>
    </source>
</reference>
<dbReference type="AlphaFoldDB" id="A0A060UMC7"/>
<dbReference type="InterPro" id="IPR050664">
    <property type="entry name" value="Octanoyltrans_LipM/LipL"/>
</dbReference>
<organism evidence="2">
    <name type="scientific">Acidithiobacillus ferrivorans</name>
    <dbReference type="NCBI Taxonomy" id="160808"/>
    <lineage>
        <taxon>Bacteria</taxon>
        <taxon>Pseudomonadati</taxon>
        <taxon>Pseudomonadota</taxon>
        <taxon>Acidithiobacillia</taxon>
        <taxon>Acidithiobacillales</taxon>
        <taxon>Acidithiobacillaceae</taxon>
        <taxon>Acidithiobacillus</taxon>
    </lineage>
</organism>
<evidence type="ECO:0000313" key="2">
    <source>
        <dbReference type="EMBL" id="CDQ09802.1"/>
    </source>
</evidence>
<proteinExistence type="predicted"/>
<reference evidence="2" key="2">
    <citation type="submission" date="2014-07" db="EMBL/GenBank/DDBJ databases">
        <title>Initial genome analysis of the psychrotolerant acidophile Acidithiobacillus ferrivorans CF27: insights into iron and sulfur oxidation pathways and into biofilm formation.</title>
        <authorList>
            <person name="Talla E."/>
            <person name="Hedrich S."/>
            <person name="Mangenot S."/>
            <person name="Ji B."/>
            <person name="Johnson D.B."/>
            <person name="Barbe V."/>
            <person name="Bonnefoy V."/>
        </authorList>
    </citation>
    <scope>NUCLEOTIDE SEQUENCE [LARGE SCALE GENOMIC DNA]</scope>
    <source>
        <strain evidence="2">CF27</strain>
    </source>
</reference>
<dbReference type="RefSeq" id="WP_231951108.1">
    <property type="nucleotide sequence ID" value="NZ_LT841305.1"/>
</dbReference>
<gene>
    <name evidence="3" type="ORF">AFERRI_30115</name>
    <name evidence="2" type="ORF">AFERRI_30448</name>
</gene>
<keyword evidence="4" id="KW-1185">Reference proteome</keyword>
<dbReference type="EMBL" id="CCCS020000023">
    <property type="protein sequence ID" value="CDQ09802.1"/>
    <property type="molecule type" value="Genomic_DNA"/>
</dbReference>
<evidence type="ECO:0000259" key="1">
    <source>
        <dbReference type="PROSITE" id="PS51733"/>
    </source>
</evidence>
<dbReference type="Pfam" id="PF21948">
    <property type="entry name" value="LplA-B_cat"/>
    <property type="match status" value="1"/>
</dbReference>
<feature type="domain" description="BPL/LPL catalytic" evidence="1">
    <location>
        <begin position="35"/>
        <end position="214"/>
    </location>
</feature>
<dbReference type="InterPro" id="IPR004143">
    <property type="entry name" value="BPL_LPL_catalytic"/>
</dbReference>
<dbReference type="Proteomes" id="UP000193925">
    <property type="component" value="Chromosome AFERRI"/>
</dbReference>
<dbReference type="InterPro" id="IPR002829">
    <property type="entry name" value="DUF116"/>
</dbReference>
<evidence type="ECO:0000313" key="3">
    <source>
        <dbReference type="EMBL" id="SMH66385.1"/>
    </source>
</evidence>
<dbReference type="SUPFAM" id="SSF55681">
    <property type="entry name" value="Class II aaRS and biotin synthetases"/>
    <property type="match status" value="1"/>
</dbReference>
<dbReference type="PROSITE" id="PS51733">
    <property type="entry name" value="BPL_LPL_CATALYTIC"/>
    <property type="match status" value="1"/>
</dbReference>
<sequence>MANKFMNKLTWGDSGLRNGADNIVLDSQQIIVTRTDHMPLLRFYESTQTVALGANEDARFAVRSTYCQTRSIPIVRRLTGGGTSYLYHKQISLSLTLPAQHLSIEQWLDTICMAVCCGLYNSGYENINFTRPNDIYENGQKLGSVYVGVLDNVLIANATLYRSLDINTMLRALRVPKEKLTPEGMRTASHHFTTLPSLSSADLLHLKESLAQSIALSCNLPTLMQIQWVNTTSQTYLCDHNNLTENAHEITYSGFTITSGGVLHGRIQLDTNIRILSLHLNGNVYIRPYNLFRKIESVLRGAAEGEIMQRMDNLLYENPWELYRFTPQDIMVLLRRLFEQHRIAAKLSIAPSAASSFMIHDPDGTLDAFDIAAKADTVLVPYCAKPTWCKWRHNDGCSQCGKCDVGQVYKIAREQGLQVTTINNFEHLEITLKALNERGTKAYLGMCCNNFYINREYAFRSANMPALLLDISGANCYDLMQEQSAYSGAFSAESSIDIEVAEKVIKLVRPESLQ</sequence>
<reference evidence="3 4" key="3">
    <citation type="submission" date="2017-03" db="EMBL/GenBank/DDBJ databases">
        <authorList>
            <person name="Regsiter A."/>
            <person name="William W."/>
        </authorList>
    </citation>
    <scope>NUCLEOTIDE SEQUENCE [LARGE SCALE GENOMIC DNA]</scope>
    <source>
        <strain evidence="3">PRJEB5721</strain>
    </source>
</reference>
<dbReference type="EMBL" id="LT841305">
    <property type="protein sequence ID" value="SMH66385.1"/>
    <property type="molecule type" value="Genomic_DNA"/>
</dbReference>
<protein>
    <recommendedName>
        <fullName evidence="1">BPL/LPL catalytic domain-containing protein</fullName>
    </recommendedName>
</protein>
<dbReference type="Gene3D" id="3.30.930.10">
    <property type="entry name" value="Bira Bifunctional Protein, Domain 2"/>
    <property type="match status" value="1"/>
</dbReference>
<evidence type="ECO:0000313" key="4">
    <source>
        <dbReference type="Proteomes" id="UP000193925"/>
    </source>
</evidence>
<dbReference type="InterPro" id="IPR045864">
    <property type="entry name" value="aa-tRNA-synth_II/BPL/LPL"/>
</dbReference>
<dbReference type="PANTHER" id="PTHR43679:SF2">
    <property type="entry name" value="OCTANOYL-[GCVH]:PROTEIN N-OCTANOYLTRANSFERASE"/>
    <property type="match status" value="1"/>
</dbReference>
<accession>A0A060UMC7</accession>
<name>A0A060UMC7_9PROT</name>
<dbReference type="PANTHER" id="PTHR43679">
    <property type="entry name" value="OCTANOYLTRANSFERASE LIPM-RELATED"/>
    <property type="match status" value="1"/>
</dbReference>